<gene>
    <name evidence="1" type="ORF">PsorP6_008241</name>
</gene>
<sequence>MSVASRVAYERAENVGDIVGYDIRTEAQRLSTTRLLFCTTGILLRRFLSDRTLAGVSNVVVDEVHERTVETDFLLSILRELLAHRRELRVVLMSGPRIFWDCKPCSLGGPKLLLQLVGAGYLLKCC</sequence>
<name>A0ACC0W9P5_9STRA</name>
<evidence type="ECO:0000313" key="2">
    <source>
        <dbReference type="Proteomes" id="UP001163321"/>
    </source>
</evidence>
<comment type="caution">
    <text evidence="1">The sequence shown here is derived from an EMBL/GenBank/DDBJ whole genome shotgun (WGS) entry which is preliminary data.</text>
</comment>
<dbReference type="EMBL" id="CM047582">
    <property type="protein sequence ID" value="KAI9915464.1"/>
    <property type="molecule type" value="Genomic_DNA"/>
</dbReference>
<accession>A0ACC0W9P5</accession>
<organism evidence="1 2">
    <name type="scientific">Peronosclerospora sorghi</name>
    <dbReference type="NCBI Taxonomy" id="230839"/>
    <lineage>
        <taxon>Eukaryota</taxon>
        <taxon>Sar</taxon>
        <taxon>Stramenopiles</taxon>
        <taxon>Oomycota</taxon>
        <taxon>Peronosporomycetes</taxon>
        <taxon>Peronosporales</taxon>
        <taxon>Peronosporaceae</taxon>
        <taxon>Peronosclerospora</taxon>
    </lineage>
</organism>
<evidence type="ECO:0000313" key="1">
    <source>
        <dbReference type="EMBL" id="KAI9915464.1"/>
    </source>
</evidence>
<protein>
    <submittedName>
        <fullName evidence="1">Uncharacterized protein</fullName>
    </submittedName>
</protein>
<reference evidence="1 2" key="1">
    <citation type="journal article" date="2022" name="bioRxiv">
        <title>The genome of the oomycete Peronosclerospora sorghi, a cosmopolitan pathogen of maize and sorghum, is inflated with dispersed pseudogenes.</title>
        <authorList>
            <person name="Fletcher K."/>
            <person name="Martin F."/>
            <person name="Isakeit T."/>
            <person name="Cavanaugh K."/>
            <person name="Magill C."/>
            <person name="Michelmore R."/>
        </authorList>
    </citation>
    <scope>NUCLEOTIDE SEQUENCE [LARGE SCALE GENOMIC DNA]</scope>
    <source>
        <strain evidence="1">P6</strain>
    </source>
</reference>
<dbReference type="Proteomes" id="UP001163321">
    <property type="component" value="Chromosome 3"/>
</dbReference>
<keyword evidence="2" id="KW-1185">Reference proteome</keyword>
<proteinExistence type="predicted"/>